<keyword evidence="2" id="KW-1185">Reference proteome</keyword>
<evidence type="ECO:0008006" key="3">
    <source>
        <dbReference type="Google" id="ProtNLM"/>
    </source>
</evidence>
<feature type="non-terminal residue" evidence="1">
    <location>
        <position position="87"/>
    </location>
</feature>
<organism evidence="1 2">
    <name type="scientific">Dovyalis caffra</name>
    <dbReference type="NCBI Taxonomy" id="77055"/>
    <lineage>
        <taxon>Eukaryota</taxon>
        <taxon>Viridiplantae</taxon>
        <taxon>Streptophyta</taxon>
        <taxon>Embryophyta</taxon>
        <taxon>Tracheophyta</taxon>
        <taxon>Spermatophyta</taxon>
        <taxon>Magnoliopsida</taxon>
        <taxon>eudicotyledons</taxon>
        <taxon>Gunneridae</taxon>
        <taxon>Pentapetalae</taxon>
        <taxon>rosids</taxon>
        <taxon>fabids</taxon>
        <taxon>Malpighiales</taxon>
        <taxon>Salicaceae</taxon>
        <taxon>Flacourtieae</taxon>
        <taxon>Dovyalis</taxon>
    </lineage>
</organism>
<name>A0AAV1R4U1_9ROSI</name>
<dbReference type="AlphaFoldDB" id="A0AAV1R4U1"/>
<protein>
    <recommendedName>
        <fullName evidence="3">Ribosomal protein S14</fullName>
    </recommendedName>
</protein>
<sequence>MNKKTTVLYKKTKLKKDDFSYLFKLQANGGSIDRVRRNPESTSREKLDVIKEERERESVGRVPLTHGVVSVRDKAVWYGPLPYTVCP</sequence>
<gene>
    <name evidence="1" type="ORF">DCAF_LOCUS6678</name>
</gene>
<accession>A0AAV1R4U1</accession>
<proteinExistence type="predicted"/>
<dbReference type="EMBL" id="CAWUPB010000905">
    <property type="protein sequence ID" value="CAK7328933.1"/>
    <property type="molecule type" value="Genomic_DNA"/>
</dbReference>
<evidence type="ECO:0000313" key="2">
    <source>
        <dbReference type="Proteomes" id="UP001314170"/>
    </source>
</evidence>
<comment type="caution">
    <text evidence="1">The sequence shown here is derived from an EMBL/GenBank/DDBJ whole genome shotgun (WGS) entry which is preliminary data.</text>
</comment>
<evidence type="ECO:0000313" key="1">
    <source>
        <dbReference type="EMBL" id="CAK7328933.1"/>
    </source>
</evidence>
<reference evidence="1 2" key="1">
    <citation type="submission" date="2024-01" db="EMBL/GenBank/DDBJ databases">
        <authorList>
            <person name="Waweru B."/>
        </authorList>
    </citation>
    <scope>NUCLEOTIDE SEQUENCE [LARGE SCALE GENOMIC DNA]</scope>
</reference>
<dbReference type="Proteomes" id="UP001314170">
    <property type="component" value="Unassembled WGS sequence"/>
</dbReference>